<name>A0A914WNH2_9BILA</name>
<keyword evidence="1" id="KW-1185">Reference proteome</keyword>
<accession>A0A914WNH2</accession>
<protein>
    <submittedName>
        <fullName evidence="2">Uncharacterized protein</fullName>
    </submittedName>
</protein>
<evidence type="ECO:0000313" key="1">
    <source>
        <dbReference type="Proteomes" id="UP000887566"/>
    </source>
</evidence>
<reference evidence="2" key="1">
    <citation type="submission" date="2022-11" db="UniProtKB">
        <authorList>
            <consortium name="WormBaseParasite"/>
        </authorList>
    </citation>
    <scope>IDENTIFICATION</scope>
</reference>
<organism evidence="1 2">
    <name type="scientific">Plectus sambesii</name>
    <dbReference type="NCBI Taxonomy" id="2011161"/>
    <lineage>
        <taxon>Eukaryota</taxon>
        <taxon>Metazoa</taxon>
        <taxon>Ecdysozoa</taxon>
        <taxon>Nematoda</taxon>
        <taxon>Chromadorea</taxon>
        <taxon>Plectida</taxon>
        <taxon>Plectina</taxon>
        <taxon>Plectoidea</taxon>
        <taxon>Plectidae</taxon>
        <taxon>Plectus</taxon>
    </lineage>
</organism>
<dbReference type="AlphaFoldDB" id="A0A914WNH2"/>
<dbReference type="Proteomes" id="UP000887566">
    <property type="component" value="Unplaced"/>
</dbReference>
<sequence>MMLQPHRFVAFERADRPVRCGAAGVVPHESAPCWWALSGAGERHGCATVDWTGWIDCRWIAAALRRPSVIYDRPASRCPACLPAQCRRAGRWGR</sequence>
<evidence type="ECO:0000313" key="2">
    <source>
        <dbReference type="WBParaSite" id="PSAMB.scaffold4687size13852.g24947.t1"/>
    </source>
</evidence>
<dbReference type="WBParaSite" id="PSAMB.scaffold4687size13852.g24947.t1">
    <property type="protein sequence ID" value="PSAMB.scaffold4687size13852.g24947.t1"/>
    <property type="gene ID" value="PSAMB.scaffold4687size13852.g24947"/>
</dbReference>
<proteinExistence type="predicted"/>